<dbReference type="RefSeq" id="WP_166523821.1">
    <property type="nucleotide sequence ID" value="NZ_JAAABI010000003.1"/>
</dbReference>
<keyword evidence="2" id="KW-0812">Transmembrane</keyword>
<dbReference type="InterPro" id="IPR000792">
    <property type="entry name" value="Tscrpt_reg_LuxR_C"/>
</dbReference>
<name>A0A964TCM2_9FLAO</name>
<dbReference type="InterPro" id="IPR036388">
    <property type="entry name" value="WH-like_DNA-bd_sf"/>
</dbReference>
<dbReference type="EMBL" id="JAAABI010000003">
    <property type="protein sequence ID" value="NAY92400.1"/>
    <property type="molecule type" value="Genomic_DNA"/>
</dbReference>
<feature type="chain" id="PRO_5037239644" evidence="3">
    <location>
        <begin position="21"/>
        <end position="933"/>
    </location>
</feature>
<proteinExistence type="predicted"/>
<keyword evidence="2" id="KW-1133">Transmembrane helix</keyword>
<dbReference type="Gene3D" id="1.10.10.10">
    <property type="entry name" value="Winged helix-like DNA-binding domain superfamily/Winged helix DNA-binding domain"/>
    <property type="match status" value="1"/>
</dbReference>
<dbReference type="InterPro" id="IPR016032">
    <property type="entry name" value="Sig_transdc_resp-reg_C-effctor"/>
</dbReference>
<gene>
    <name evidence="5" type="ORF">GTQ34_10755</name>
</gene>
<evidence type="ECO:0000256" key="3">
    <source>
        <dbReference type="SAM" id="SignalP"/>
    </source>
</evidence>
<evidence type="ECO:0000259" key="4">
    <source>
        <dbReference type="SMART" id="SM00421"/>
    </source>
</evidence>
<dbReference type="InterPro" id="IPR015943">
    <property type="entry name" value="WD40/YVTN_repeat-like_dom_sf"/>
</dbReference>
<evidence type="ECO:0000256" key="1">
    <source>
        <dbReference type="SAM" id="Coils"/>
    </source>
</evidence>
<feature type="transmembrane region" description="Helical" evidence="2">
    <location>
        <begin position="729"/>
        <end position="750"/>
    </location>
</feature>
<evidence type="ECO:0000313" key="5">
    <source>
        <dbReference type="EMBL" id="NAY92400.1"/>
    </source>
</evidence>
<dbReference type="InterPro" id="IPR013783">
    <property type="entry name" value="Ig-like_fold"/>
</dbReference>
<protein>
    <submittedName>
        <fullName evidence="5">LuxR family transcriptional regulator</fullName>
    </submittedName>
</protein>
<feature type="coiled-coil region" evidence="1">
    <location>
        <begin position="761"/>
        <end position="802"/>
    </location>
</feature>
<reference evidence="5" key="1">
    <citation type="submission" date="2020-01" db="EMBL/GenBank/DDBJ databases">
        <title>Muricauda ochracea sp. nov., isolated from a tidal flat of Garorim bay in Korea.</title>
        <authorList>
            <person name="Kim D."/>
            <person name="Yoo Y."/>
            <person name="Kim J.-J."/>
        </authorList>
    </citation>
    <scope>NUCLEOTIDE SEQUENCE</scope>
    <source>
        <strain evidence="5">JGD-17</strain>
    </source>
</reference>
<dbReference type="Pfam" id="PF07495">
    <property type="entry name" value="Y_Y_Y"/>
    <property type="match status" value="1"/>
</dbReference>
<dbReference type="Gene3D" id="2.130.10.10">
    <property type="entry name" value="YVTN repeat-like/Quinoprotein amine dehydrogenase"/>
    <property type="match status" value="1"/>
</dbReference>
<evidence type="ECO:0000256" key="2">
    <source>
        <dbReference type="SAM" id="Phobius"/>
    </source>
</evidence>
<comment type="caution">
    <text evidence="5">The sequence shown here is derived from an EMBL/GenBank/DDBJ whole genome shotgun (WGS) entry which is preliminary data.</text>
</comment>
<dbReference type="SUPFAM" id="SSF63829">
    <property type="entry name" value="Calcium-dependent phosphotriesterase"/>
    <property type="match status" value="1"/>
</dbReference>
<organism evidence="5 6">
    <name type="scientific">Flagellimonas ochracea</name>
    <dbReference type="NCBI Taxonomy" id="2696472"/>
    <lineage>
        <taxon>Bacteria</taxon>
        <taxon>Pseudomonadati</taxon>
        <taxon>Bacteroidota</taxon>
        <taxon>Flavobacteriia</taxon>
        <taxon>Flavobacteriales</taxon>
        <taxon>Flavobacteriaceae</taxon>
        <taxon>Flagellimonas</taxon>
    </lineage>
</organism>
<dbReference type="SMART" id="SM00421">
    <property type="entry name" value="HTH_LUXR"/>
    <property type="match status" value="1"/>
</dbReference>
<dbReference type="Gene3D" id="2.60.40.10">
    <property type="entry name" value="Immunoglobulins"/>
    <property type="match status" value="1"/>
</dbReference>
<keyword evidence="3" id="KW-0732">Signal</keyword>
<keyword evidence="1" id="KW-0175">Coiled coil</keyword>
<accession>A0A964TCM2</accession>
<sequence>MRLPSILCLFLSAVSLFSQELPPIQNYAPSDYQAENQNWAISQSKDKLLYIANSKGLLEFNGAKWKLFPSPNETIMRSVKVVEDRIYTGCYMEFGYWIRNGFGQLEYTSLSKKIAEKLIQDEEFWGIFHMDSWILFQSLNRIYVYNTVDDSFHIIDSETNLFRMFKVGESIYFQKSDKGIFRIENGMPILAYDDGPAVKDEIINIFQRENDILLISRNNGLFSAHDGEIAKWESSLDSLSPKISTYSAIQLEDNSFALGTISNGVILLDENGQLIQHIDQIKGLRNNTVLSLMEDLDHNIWLGLDNGVSYLDLKSPIRVYYDNKGVVGSIYASIVKNDMLYLGTNQGLFYKPINSSKDFRLIKGTQGQVWSLKIIGETLFCCHHRGTFIVEEGNARRVANVEGTWKIGRVPGKPNLLLQGNYDGLYILEQIGDEWRLRNKIEGFENSSRFFEILGDKVFVNHEYKGIFSMEVDPDYIKASNVNIDTTFRGFNTGIAKYNGNLLYAYKKGVLKYDENSNTFIKDSILSNVFTENNYVSGKMILDERKGHLWIFTNDDIGIISQGKLANTPIIESIPLLEKMRGDIVGYENVTEFGDSGDYLIGSSSGYLIVDIEDVTEQEFEVNIDNVSKTNKENNTKTFVKKDAQGNFESHENNLEITFFAAEYNKYLNTNYQFQLQGIYDNWSNWSEESTATFENLPFGEYTFRVKAKIGDTISNNIATYSFKINRPWYLSNVFLALYVIGFVLGALLMHQAYRRHYHKKQRVLIEQNKKEMELARAQNEKEIVKIKNEQLQQEFKSKSNELAASTLSIIRKNELLSKVKEQLVSNVEDKESIKPIIRVIDKNLTQNDDWEMFKEAFNNADRKFLKKLKKAHPNLSPNDVRLCAYLRLNLSSKEIAPLLNISVRSVEIKRYRLRKKMELAHEDNLVDYILKL</sequence>
<dbReference type="InterPro" id="IPR011123">
    <property type="entry name" value="Y_Y_Y"/>
</dbReference>
<feature type="signal peptide" evidence="3">
    <location>
        <begin position="1"/>
        <end position="20"/>
    </location>
</feature>
<feature type="domain" description="HTH luxR-type" evidence="4">
    <location>
        <begin position="873"/>
        <end position="930"/>
    </location>
</feature>
<dbReference type="SUPFAM" id="SSF46894">
    <property type="entry name" value="C-terminal effector domain of the bipartite response regulators"/>
    <property type="match status" value="1"/>
</dbReference>
<keyword evidence="6" id="KW-1185">Reference proteome</keyword>
<dbReference type="GO" id="GO:0006355">
    <property type="term" value="P:regulation of DNA-templated transcription"/>
    <property type="evidence" value="ECO:0007669"/>
    <property type="project" value="InterPro"/>
</dbReference>
<keyword evidence="2" id="KW-0472">Membrane</keyword>
<dbReference type="GO" id="GO:0003677">
    <property type="term" value="F:DNA binding"/>
    <property type="evidence" value="ECO:0007669"/>
    <property type="project" value="InterPro"/>
</dbReference>
<evidence type="ECO:0000313" key="6">
    <source>
        <dbReference type="Proteomes" id="UP000667650"/>
    </source>
</evidence>
<dbReference type="AlphaFoldDB" id="A0A964TCM2"/>
<dbReference type="Proteomes" id="UP000667650">
    <property type="component" value="Unassembled WGS sequence"/>
</dbReference>